<protein>
    <submittedName>
        <fullName evidence="1">Bifunctional polynucleotide phosphatase kinase</fullName>
    </submittedName>
</protein>
<sequence>MSSEIYTKANLHPQITSLDHLLIIDYNFDANNGTKLALFDLDSTLLKYYDSNIEKFEYMYPCIPNMLITLHSTGYKLFIVSNQSLANQSNEIEKIKKKIHKFVCDIKLPWLIFIVLGRNKYRKPCTGIYDYILKLIRVTPQNVFYVGDAAGPRPNCYSAYHDIKFAYNCKIKFYTPEQYFLNKKEKCYFKHFNVTDYLPEKLNITFVPKKSKYIFLYGTKKYSGVTTFIKKYYSDYTVTCTQDFHDKSIFVNCNDLTFINKIQKEASFYVLDYSKNILTWTKGFFYVSGMYYDKSFKPVKKYVLEQLKDMLINVPFIYDEENFTEEQRKIARLQLC</sequence>
<dbReference type="VEuPathDB" id="MicrosporidiaDB:NCER_100709"/>
<dbReference type="VEuPathDB" id="MicrosporidiaDB:AAJ76_4000130630"/>
<accession>A0A0F9WGD6</accession>
<dbReference type="GO" id="GO:0046403">
    <property type="term" value="F:polynucleotide 3'-phosphatase activity"/>
    <property type="evidence" value="ECO:0007669"/>
    <property type="project" value="TreeGrafter"/>
</dbReference>
<dbReference type="GeneID" id="36320450"/>
<name>A0A0F9WGD6_9MICR</name>
<gene>
    <name evidence="1" type="ORF">AAJ76_4000130630</name>
</gene>
<dbReference type="VEuPathDB" id="MicrosporidiaDB:G9O61_00g006800"/>
<dbReference type="RefSeq" id="XP_024332108.1">
    <property type="nucleotide sequence ID" value="XM_024475504.1"/>
</dbReference>
<dbReference type="AlphaFoldDB" id="A0A0F9WGD6"/>
<dbReference type="GO" id="GO:0006281">
    <property type="term" value="P:DNA repair"/>
    <property type="evidence" value="ECO:0007669"/>
    <property type="project" value="TreeGrafter"/>
</dbReference>
<dbReference type="InterPro" id="IPR036412">
    <property type="entry name" value="HAD-like_sf"/>
</dbReference>
<reference evidence="1 2" key="1">
    <citation type="journal article" date="2015" name="Environ. Microbiol.">
        <title>Genome analyses suggest the presence of polyploidy and recent human-driven expansions in eight global populations of the honeybee pathogen Nosema ceranae.</title>
        <authorList>
            <person name="Pelin A."/>
            <person name="Selman M."/>
            <person name="Aris-Brosou S."/>
            <person name="Farinelli L."/>
            <person name="Corradi N."/>
        </authorList>
    </citation>
    <scope>NUCLEOTIDE SEQUENCE [LARGE SCALE GENOMIC DNA]</scope>
    <source>
        <strain evidence="1 2">PA08 1199</strain>
    </source>
</reference>
<dbReference type="InterPro" id="IPR006549">
    <property type="entry name" value="HAD-SF_hydro_IIIA"/>
</dbReference>
<dbReference type="OrthoDB" id="19045at2759"/>
<comment type="caution">
    <text evidence="1">The sequence shown here is derived from an EMBL/GenBank/DDBJ whole genome shotgun (WGS) entry which is preliminary data.</text>
</comment>
<dbReference type="InterPro" id="IPR023214">
    <property type="entry name" value="HAD_sf"/>
</dbReference>
<dbReference type="Gene3D" id="3.40.50.1000">
    <property type="entry name" value="HAD superfamily/HAD-like"/>
    <property type="match status" value="1"/>
</dbReference>
<dbReference type="InterPro" id="IPR013954">
    <property type="entry name" value="PNK3P"/>
</dbReference>
<dbReference type="GO" id="GO:0003690">
    <property type="term" value="F:double-stranded DNA binding"/>
    <property type="evidence" value="ECO:0007669"/>
    <property type="project" value="TreeGrafter"/>
</dbReference>
<keyword evidence="1" id="KW-0418">Kinase</keyword>
<dbReference type="GO" id="GO:0046404">
    <property type="term" value="F:ATP-dependent polydeoxyribonucleotide 5'-hydroxyl-kinase activity"/>
    <property type="evidence" value="ECO:0007669"/>
    <property type="project" value="TreeGrafter"/>
</dbReference>
<dbReference type="NCBIfam" id="TIGR01662">
    <property type="entry name" value="HAD-SF-IIIA"/>
    <property type="match status" value="1"/>
</dbReference>
<dbReference type="Pfam" id="PF08645">
    <property type="entry name" value="PNK3P"/>
    <property type="match status" value="1"/>
</dbReference>
<dbReference type="SUPFAM" id="SSF56784">
    <property type="entry name" value="HAD-like"/>
    <property type="match status" value="1"/>
</dbReference>
<dbReference type="EMBL" id="JPQZ01000004">
    <property type="protein sequence ID" value="KKO76366.1"/>
    <property type="molecule type" value="Genomic_DNA"/>
</dbReference>
<evidence type="ECO:0000313" key="2">
    <source>
        <dbReference type="Proteomes" id="UP000034350"/>
    </source>
</evidence>
<organism evidence="1 2">
    <name type="scientific">Vairimorpha ceranae</name>
    <dbReference type="NCBI Taxonomy" id="40302"/>
    <lineage>
        <taxon>Eukaryota</taxon>
        <taxon>Fungi</taxon>
        <taxon>Fungi incertae sedis</taxon>
        <taxon>Microsporidia</taxon>
        <taxon>Nosematidae</taxon>
        <taxon>Vairimorpha</taxon>
    </lineage>
</organism>
<dbReference type="PANTHER" id="PTHR12083:SF9">
    <property type="entry name" value="BIFUNCTIONAL POLYNUCLEOTIDE PHOSPHATASE_KINASE"/>
    <property type="match status" value="1"/>
</dbReference>
<evidence type="ECO:0000313" key="1">
    <source>
        <dbReference type="EMBL" id="KKO76366.1"/>
    </source>
</evidence>
<dbReference type="OMA" id="RIICESE"/>
<proteinExistence type="predicted"/>
<dbReference type="PANTHER" id="PTHR12083">
    <property type="entry name" value="BIFUNCTIONAL POLYNUCLEOTIDE PHOSPHATASE/KINASE"/>
    <property type="match status" value="1"/>
</dbReference>
<dbReference type="Proteomes" id="UP000034350">
    <property type="component" value="Unassembled WGS sequence"/>
</dbReference>
<keyword evidence="1" id="KW-0808">Transferase</keyword>
<keyword evidence="2" id="KW-1185">Reference proteome</keyword>